<dbReference type="AlphaFoldDB" id="W4RNJ4"/>
<evidence type="ECO:0000313" key="2">
    <source>
        <dbReference type="Proteomes" id="UP000018949"/>
    </source>
</evidence>
<name>W4RNJ4_9BACI</name>
<keyword evidence="2" id="KW-1185">Reference proteome</keyword>
<evidence type="ECO:0000313" key="1">
    <source>
        <dbReference type="EMBL" id="GAE45707.1"/>
    </source>
</evidence>
<sequence>MKLSVLVRIPSLEDAKNTPLTDGDRSKIIENRKQMIIGTKVRNELLRLSEVYRTEEFMIINNLHKFEDKVNTYALLAEALI</sequence>
<proteinExistence type="predicted"/>
<dbReference type="EMBL" id="BAUW01000027">
    <property type="protein sequence ID" value="GAE45707.1"/>
    <property type="molecule type" value="Genomic_DNA"/>
</dbReference>
<comment type="caution">
    <text evidence="1">The sequence shown here is derived from an EMBL/GenBank/DDBJ whole genome shotgun (WGS) entry which is preliminary data.</text>
</comment>
<dbReference type="Proteomes" id="UP000018949">
    <property type="component" value="Unassembled WGS sequence"/>
</dbReference>
<gene>
    <name evidence="1" type="ORF">JCM21738_2544</name>
</gene>
<accession>W4RNJ4</accession>
<dbReference type="RefSeq" id="WP_023626789.1">
    <property type="nucleotide sequence ID" value="NZ_BAUW01000027.1"/>
</dbReference>
<dbReference type="eggNOG" id="COG2141">
    <property type="taxonomic scope" value="Bacteria"/>
</dbReference>
<reference evidence="1 2" key="1">
    <citation type="submission" date="2013-12" db="EMBL/GenBank/DDBJ databases">
        <title>NBRP : Genome information of microbial organism related human and environment.</title>
        <authorList>
            <person name="Hattori M."/>
            <person name="Oshima K."/>
            <person name="Inaba H."/>
            <person name="Suda W."/>
            <person name="Sakamoto M."/>
            <person name="Iino T."/>
            <person name="Kitahara M."/>
            <person name="Oshida Y."/>
            <person name="Iida T."/>
            <person name="Kudo T."/>
            <person name="Itoh T."/>
            <person name="Ahmed I."/>
            <person name="Ohkuma M."/>
        </authorList>
    </citation>
    <scope>NUCLEOTIDE SEQUENCE [LARGE SCALE GENOMIC DNA]</scope>
    <source>
        <strain evidence="1 2">JCM 21738</strain>
    </source>
</reference>
<organism evidence="1 2">
    <name type="scientific">Mesobacillus boroniphilus JCM 21738</name>
    <dbReference type="NCBI Taxonomy" id="1294265"/>
    <lineage>
        <taxon>Bacteria</taxon>
        <taxon>Bacillati</taxon>
        <taxon>Bacillota</taxon>
        <taxon>Bacilli</taxon>
        <taxon>Bacillales</taxon>
        <taxon>Bacillaceae</taxon>
        <taxon>Mesobacillus</taxon>
    </lineage>
</organism>
<protein>
    <submittedName>
        <fullName evidence="1">Bacterial luciferase family protein</fullName>
    </submittedName>
</protein>